<evidence type="ECO:0000313" key="1">
    <source>
        <dbReference type="EMBL" id="KIL57543.1"/>
    </source>
</evidence>
<dbReference type="InParanoid" id="A0A0C2WMV1"/>
<dbReference type="Proteomes" id="UP000054549">
    <property type="component" value="Unassembled WGS sequence"/>
</dbReference>
<reference evidence="1 2" key="1">
    <citation type="submission" date="2014-04" db="EMBL/GenBank/DDBJ databases">
        <title>Evolutionary Origins and Diversification of the Mycorrhizal Mutualists.</title>
        <authorList>
            <consortium name="DOE Joint Genome Institute"/>
            <consortium name="Mycorrhizal Genomics Consortium"/>
            <person name="Kohler A."/>
            <person name="Kuo A."/>
            <person name="Nagy L.G."/>
            <person name="Floudas D."/>
            <person name="Copeland A."/>
            <person name="Barry K.W."/>
            <person name="Cichocki N."/>
            <person name="Veneault-Fourrey C."/>
            <person name="LaButti K."/>
            <person name="Lindquist E.A."/>
            <person name="Lipzen A."/>
            <person name="Lundell T."/>
            <person name="Morin E."/>
            <person name="Murat C."/>
            <person name="Riley R."/>
            <person name="Ohm R."/>
            <person name="Sun H."/>
            <person name="Tunlid A."/>
            <person name="Henrissat B."/>
            <person name="Grigoriev I.V."/>
            <person name="Hibbett D.S."/>
            <person name="Martin F."/>
        </authorList>
    </citation>
    <scope>NUCLEOTIDE SEQUENCE [LARGE SCALE GENOMIC DNA]</scope>
    <source>
        <strain evidence="1 2">Koide BX008</strain>
    </source>
</reference>
<gene>
    <name evidence="1" type="ORF">M378DRAFT_171675</name>
</gene>
<keyword evidence="2" id="KW-1185">Reference proteome</keyword>
<dbReference type="EMBL" id="KN818366">
    <property type="protein sequence ID" value="KIL57543.1"/>
    <property type="molecule type" value="Genomic_DNA"/>
</dbReference>
<dbReference type="HOGENOM" id="CLU_2557796_0_0_1"/>
<proteinExistence type="predicted"/>
<name>A0A0C2WMV1_AMAMK</name>
<sequence>MPFDIRSCTTLKFSDLFSCMTAVRLDDHAPACHAYYTPSVIEVKKSVVLPTTYQADPSEHHVIPVSDSMSYDEHRPTCFTVP</sequence>
<protein>
    <submittedName>
        <fullName evidence="1">Uncharacterized protein</fullName>
    </submittedName>
</protein>
<accession>A0A0C2WMV1</accession>
<dbReference type="AlphaFoldDB" id="A0A0C2WMV1"/>
<organism evidence="1 2">
    <name type="scientific">Amanita muscaria (strain Koide BX008)</name>
    <dbReference type="NCBI Taxonomy" id="946122"/>
    <lineage>
        <taxon>Eukaryota</taxon>
        <taxon>Fungi</taxon>
        <taxon>Dikarya</taxon>
        <taxon>Basidiomycota</taxon>
        <taxon>Agaricomycotina</taxon>
        <taxon>Agaricomycetes</taxon>
        <taxon>Agaricomycetidae</taxon>
        <taxon>Agaricales</taxon>
        <taxon>Pluteineae</taxon>
        <taxon>Amanitaceae</taxon>
        <taxon>Amanita</taxon>
    </lineage>
</organism>
<evidence type="ECO:0000313" key="2">
    <source>
        <dbReference type="Proteomes" id="UP000054549"/>
    </source>
</evidence>